<keyword evidence="3" id="KW-1185">Reference proteome</keyword>
<dbReference type="AlphaFoldDB" id="A0A1D3D9V4"/>
<reference evidence="2 3" key="1">
    <citation type="journal article" date="2016" name="BMC Genomics">
        <title>Comparative genomics reveals Cyclospora cayetanensis possesses coccidia-like metabolism and invasion components but unique surface antigens.</title>
        <authorList>
            <person name="Liu S."/>
            <person name="Wang L."/>
            <person name="Zheng H."/>
            <person name="Xu Z."/>
            <person name="Roellig D.M."/>
            <person name="Li N."/>
            <person name="Frace M.A."/>
            <person name="Tang K."/>
            <person name="Arrowood M.J."/>
            <person name="Moss D.M."/>
            <person name="Zhang L."/>
            <person name="Feng Y."/>
            <person name="Xiao L."/>
        </authorList>
    </citation>
    <scope>NUCLEOTIDE SEQUENCE [LARGE SCALE GENOMIC DNA]</scope>
    <source>
        <strain evidence="2 3">CHN_HEN01</strain>
    </source>
</reference>
<protein>
    <submittedName>
        <fullName evidence="2">Uncharacterized protein</fullName>
    </submittedName>
</protein>
<evidence type="ECO:0000256" key="1">
    <source>
        <dbReference type="SAM" id="MobiDB-lite"/>
    </source>
</evidence>
<comment type="caution">
    <text evidence="2">The sequence shown here is derived from an EMBL/GenBank/DDBJ whole genome shotgun (WGS) entry which is preliminary data.</text>
</comment>
<feature type="compositionally biased region" description="Low complexity" evidence="1">
    <location>
        <begin position="119"/>
        <end position="130"/>
    </location>
</feature>
<feature type="region of interest" description="Disordered" evidence="1">
    <location>
        <begin position="1"/>
        <end position="33"/>
    </location>
</feature>
<evidence type="ECO:0000313" key="3">
    <source>
        <dbReference type="Proteomes" id="UP000095192"/>
    </source>
</evidence>
<gene>
    <name evidence="2" type="ORF">cyc_03633</name>
</gene>
<organism evidence="2 3">
    <name type="scientific">Cyclospora cayetanensis</name>
    <dbReference type="NCBI Taxonomy" id="88456"/>
    <lineage>
        <taxon>Eukaryota</taxon>
        <taxon>Sar</taxon>
        <taxon>Alveolata</taxon>
        <taxon>Apicomplexa</taxon>
        <taxon>Conoidasida</taxon>
        <taxon>Coccidia</taxon>
        <taxon>Eucoccidiorida</taxon>
        <taxon>Eimeriorina</taxon>
        <taxon>Eimeriidae</taxon>
        <taxon>Cyclospora</taxon>
    </lineage>
</organism>
<sequence length="141" mass="14704">MGSKAAATATPPGEHPTSTTRPPGAPLSRLHAADEDAKKETLVSLMSLCPFAGYKLRISAFSCRARVRRAGRPDSPQGGPSFPCACILVNVCTELPRSLHSAVATSSGDHSSWRCCEASSSSKPSSRSPRGLPPTATGHTF</sequence>
<proteinExistence type="predicted"/>
<evidence type="ECO:0000313" key="2">
    <source>
        <dbReference type="EMBL" id="OEH80193.1"/>
    </source>
</evidence>
<dbReference type="Proteomes" id="UP000095192">
    <property type="component" value="Unassembled WGS sequence"/>
</dbReference>
<dbReference type="EMBL" id="JROU02000173">
    <property type="protein sequence ID" value="OEH80193.1"/>
    <property type="molecule type" value="Genomic_DNA"/>
</dbReference>
<dbReference type="InParanoid" id="A0A1D3D9V4"/>
<name>A0A1D3D9V4_9EIME</name>
<feature type="region of interest" description="Disordered" evidence="1">
    <location>
        <begin position="119"/>
        <end position="141"/>
    </location>
</feature>
<dbReference type="VEuPathDB" id="ToxoDB:cyc_03633"/>
<accession>A0A1D3D9V4</accession>